<dbReference type="GO" id="GO:0005886">
    <property type="term" value="C:plasma membrane"/>
    <property type="evidence" value="ECO:0007669"/>
    <property type="project" value="UniProtKB-SubCell"/>
</dbReference>
<feature type="active site" description="Proton acceptor" evidence="15">
    <location>
        <position position="65"/>
    </location>
</feature>
<gene>
    <name evidence="20" type="ORF">CXK95_14945</name>
</gene>
<evidence type="ECO:0000256" key="12">
    <source>
        <dbReference type="ARBA" id="ARBA00023136"/>
    </source>
</evidence>
<keyword evidence="4" id="KW-0444">Lipid biosynthesis</keyword>
<evidence type="ECO:0000256" key="9">
    <source>
        <dbReference type="ARBA" id="ARBA00022840"/>
    </source>
</evidence>
<keyword evidence="3" id="KW-1003">Cell membrane</keyword>
<evidence type="ECO:0000256" key="15">
    <source>
        <dbReference type="PIRSR" id="PIRSR600829-1"/>
    </source>
</evidence>
<dbReference type="PANTHER" id="PTHR34299:SF1">
    <property type="entry name" value="DIACYLGLYCEROL KINASE"/>
    <property type="match status" value="1"/>
</dbReference>
<keyword evidence="13" id="KW-0594">Phospholipid biosynthesis</keyword>
<evidence type="ECO:0000256" key="8">
    <source>
        <dbReference type="ARBA" id="ARBA00022777"/>
    </source>
</evidence>
<accession>A0A8E2QBR3</accession>
<feature type="binding site" evidence="17">
    <location>
        <position position="72"/>
    </location>
    <ligand>
        <name>ATP</name>
        <dbReference type="ChEBI" id="CHEBI:30616"/>
    </ligand>
</feature>
<keyword evidence="10 19" id="KW-1133">Transmembrane helix</keyword>
<dbReference type="GO" id="GO:0046872">
    <property type="term" value="F:metal ion binding"/>
    <property type="evidence" value="ECO:0007669"/>
    <property type="project" value="UniProtKB-KW"/>
</dbReference>
<organism evidence="20 21">
    <name type="scientific">Stutzerimonas degradans</name>
    <dbReference type="NCBI Taxonomy" id="2968968"/>
    <lineage>
        <taxon>Bacteria</taxon>
        <taxon>Pseudomonadati</taxon>
        <taxon>Pseudomonadota</taxon>
        <taxon>Gammaproteobacteria</taxon>
        <taxon>Pseudomonadales</taxon>
        <taxon>Pseudomonadaceae</taxon>
        <taxon>Stutzerimonas</taxon>
    </lineage>
</organism>
<dbReference type="GO" id="GO:0016301">
    <property type="term" value="F:kinase activity"/>
    <property type="evidence" value="ECO:0007669"/>
    <property type="project" value="UniProtKB-KW"/>
</dbReference>
<evidence type="ECO:0000256" key="11">
    <source>
        <dbReference type="ARBA" id="ARBA00023098"/>
    </source>
</evidence>
<protein>
    <submittedName>
        <fullName evidence="20">Diacylglycerol kinase</fullName>
    </submittedName>
</protein>
<dbReference type="GO" id="GO:0008654">
    <property type="term" value="P:phospholipid biosynthetic process"/>
    <property type="evidence" value="ECO:0007669"/>
    <property type="project" value="UniProtKB-KW"/>
</dbReference>
<reference evidence="20 21" key="1">
    <citation type="submission" date="2018-01" db="EMBL/GenBank/DDBJ databases">
        <title>Denitrification phenotypes of diverse strains of Pseudomonas stutzeri.</title>
        <authorList>
            <person name="Milligan D.A."/>
            <person name="Bergaust L."/>
            <person name="Bakken L.R."/>
            <person name="Frostegard A."/>
        </authorList>
    </citation>
    <scope>NUCLEOTIDE SEQUENCE [LARGE SCALE GENOMIC DNA]</scope>
    <source>
        <strain evidence="20 21">DSM 50238</strain>
    </source>
</reference>
<evidence type="ECO:0000256" key="10">
    <source>
        <dbReference type="ARBA" id="ARBA00022989"/>
    </source>
</evidence>
<dbReference type="RefSeq" id="WP_102829142.1">
    <property type="nucleotide sequence ID" value="NZ_CP065721.1"/>
</dbReference>
<evidence type="ECO:0000256" key="17">
    <source>
        <dbReference type="PIRSR" id="PIRSR600829-3"/>
    </source>
</evidence>
<evidence type="ECO:0000256" key="19">
    <source>
        <dbReference type="SAM" id="Phobius"/>
    </source>
</evidence>
<evidence type="ECO:0000256" key="7">
    <source>
        <dbReference type="ARBA" id="ARBA00022741"/>
    </source>
</evidence>
<keyword evidence="11" id="KW-0443">Lipid metabolism</keyword>
<keyword evidence="18" id="KW-0460">Magnesium</keyword>
<comment type="subcellular location">
    <subcellularLocation>
        <location evidence="1">Cell membrane</location>
        <topology evidence="1">Multi-pass membrane protein</topology>
    </subcellularLocation>
</comment>
<feature type="binding site" evidence="18">
    <location>
        <position position="24"/>
    </location>
    <ligand>
        <name>a divalent metal cation</name>
        <dbReference type="ChEBI" id="CHEBI:60240"/>
    </ligand>
</feature>
<name>A0A8E2QBR3_9GAMM</name>
<dbReference type="EMBL" id="POUK01000005">
    <property type="protein sequence ID" value="PNF75888.1"/>
    <property type="molecule type" value="Genomic_DNA"/>
</dbReference>
<keyword evidence="12 19" id="KW-0472">Membrane</keyword>
<comment type="similarity">
    <text evidence="2">Belongs to the bacterial diacylglycerol kinase family.</text>
</comment>
<keyword evidence="21" id="KW-1185">Reference proteome</keyword>
<dbReference type="AlphaFoldDB" id="A0A8E2QBR3"/>
<feature type="binding site" evidence="16">
    <location>
        <position position="65"/>
    </location>
    <ligand>
        <name>substrate</name>
    </ligand>
</feature>
<keyword evidence="8 20" id="KW-0418">Kinase</keyword>
<evidence type="ECO:0000313" key="20">
    <source>
        <dbReference type="EMBL" id="PNF75888.1"/>
    </source>
</evidence>
<dbReference type="PANTHER" id="PTHR34299">
    <property type="entry name" value="DIACYLGLYCEROL KINASE"/>
    <property type="match status" value="1"/>
</dbReference>
<proteinExistence type="inferred from homology"/>
<keyword evidence="14" id="KW-1208">Phospholipid metabolism</keyword>
<keyword evidence="5" id="KW-0808">Transferase</keyword>
<evidence type="ECO:0000256" key="13">
    <source>
        <dbReference type="ARBA" id="ARBA00023209"/>
    </source>
</evidence>
<sequence length="118" mass="12834">MKGQPFYRRLRFARHGLAQAWRRERSLRTHLLAATLVLLVLLLTRPAAIWWAVLTLTVGLVVIAELLNSALETLMDHLHPQQHPEIGVAKDIAAAAVLVASLVALGVGAAFLFSLLGG</sequence>
<feature type="transmembrane region" description="Helical" evidence="19">
    <location>
        <begin position="49"/>
        <end position="71"/>
    </location>
</feature>
<dbReference type="Gene3D" id="1.10.287.3610">
    <property type="match status" value="1"/>
</dbReference>
<evidence type="ECO:0000313" key="21">
    <source>
        <dbReference type="Proteomes" id="UP000235881"/>
    </source>
</evidence>
<evidence type="ECO:0000256" key="2">
    <source>
        <dbReference type="ARBA" id="ARBA00005967"/>
    </source>
</evidence>
<evidence type="ECO:0000256" key="18">
    <source>
        <dbReference type="PIRSR" id="PIRSR600829-4"/>
    </source>
</evidence>
<dbReference type="GO" id="GO:0005524">
    <property type="term" value="F:ATP binding"/>
    <property type="evidence" value="ECO:0007669"/>
    <property type="project" value="UniProtKB-KW"/>
</dbReference>
<dbReference type="InterPro" id="IPR036945">
    <property type="entry name" value="DAGK_sf"/>
</dbReference>
<dbReference type="Proteomes" id="UP000235881">
    <property type="component" value="Unassembled WGS sequence"/>
</dbReference>
<feature type="transmembrane region" description="Helical" evidence="19">
    <location>
        <begin position="92"/>
        <end position="116"/>
    </location>
</feature>
<evidence type="ECO:0000256" key="16">
    <source>
        <dbReference type="PIRSR" id="PIRSR600829-2"/>
    </source>
</evidence>
<evidence type="ECO:0000256" key="4">
    <source>
        <dbReference type="ARBA" id="ARBA00022516"/>
    </source>
</evidence>
<keyword evidence="18" id="KW-0479">Metal-binding</keyword>
<evidence type="ECO:0000256" key="3">
    <source>
        <dbReference type="ARBA" id="ARBA00022475"/>
    </source>
</evidence>
<comment type="caution">
    <text evidence="20">The sequence shown here is derived from an EMBL/GenBank/DDBJ whole genome shotgun (WGS) entry which is preliminary data.</text>
</comment>
<keyword evidence="9 17" id="KW-0067">ATP-binding</keyword>
<dbReference type="Pfam" id="PF01219">
    <property type="entry name" value="DAGK_prokar"/>
    <property type="match status" value="1"/>
</dbReference>
<keyword evidence="6 19" id="KW-0812">Transmembrane</keyword>
<feature type="binding site" evidence="17">
    <location>
        <begin position="90"/>
        <end position="91"/>
    </location>
    <ligand>
        <name>ATP</name>
        <dbReference type="ChEBI" id="CHEBI:30616"/>
    </ligand>
</feature>
<evidence type="ECO:0000256" key="1">
    <source>
        <dbReference type="ARBA" id="ARBA00004651"/>
    </source>
</evidence>
<dbReference type="CDD" id="cd14263">
    <property type="entry name" value="DAGK_IM_like"/>
    <property type="match status" value="1"/>
</dbReference>
<feature type="transmembrane region" description="Helical" evidence="19">
    <location>
        <begin position="27"/>
        <end position="43"/>
    </location>
</feature>
<dbReference type="InterPro" id="IPR000829">
    <property type="entry name" value="DAGK"/>
</dbReference>
<feature type="binding site" evidence="18">
    <location>
        <position position="72"/>
    </location>
    <ligand>
        <name>a divalent metal cation</name>
        <dbReference type="ChEBI" id="CHEBI:60240"/>
    </ligand>
</feature>
<feature type="binding site" evidence="17">
    <location>
        <position position="24"/>
    </location>
    <ligand>
        <name>ATP</name>
        <dbReference type="ChEBI" id="CHEBI:30616"/>
    </ligand>
</feature>
<comment type="cofactor">
    <cofactor evidence="18">
        <name>Mg(2+)</name>
        <dbReference type="ChEBI" id="CHEBI:18420"/>
    </cofactor>
    <text evidence="18">Mn(2+), Zn(2+), Cd(2+) and Co(2+) support activity to lesser extents.</text>
</comment>
<evidence type="ECO:0000256" key="5">
    <source>
        <dbReference type="ARBA" id="ARBA00022679"/>
    </source>
</evidence>
<keyword evidence="7 17" id="KW-0547">Nucleotide-binding</keyword>
<evidence type="ECO:0000256" key="6">
    <source>
        <dbReference type="ARBA" id="ARBA00022692"/>
    </source>
</evidence>
<evidence type="ECO:0000256" key="14">
    <source>
        <dbReference type="ARBA" id="ARBA00023264"/>
    </source>
</evidence>